<dbReference type="PROSITE" id="PS51154">
    <property type="entry name" value="MACRO"/>
    <property type="match status" value="1"/>
</dbReference>
<gene>
    <name evidence="6" type="ORF">PECUL_23A045243</name>
</gene>
<dbReference type="InterPro" id="IPR043472">
    <property type="entry name" value="Macro_dom-like"/>
</dbReference>
<evidence type="ECO:0000313" key="7">
    <source>
        <dbReference type="Proteomes" id="UP001295444"/>
    </source>
</evidence>
<dbReference type="GO" id="GO:0140293">
    <property type="term" value="F:ADP-ribosylglutamate hydrolase activity"/>
    <property type="evidence" value="ECO:0007669"/>
    <property type="project" value="TreeGrafter"/>
</dbReference>
<protein>
    <submittedName>
        <fullName evidence="6">O-acetyl-ADP-ribose deacetylase MACROD2 isoform X1</fullName>
    </submittedName>
</protein>
<comment type="similarity">
    <text evidence="3">Belongs to the MacroD-type family. MacroD1/2-like subfamily.</text>
</comment>
<evidence type="ECO:0000256" key="4">
    <source>
        <dbReference type="SAM" id="MobiDB-lite"/>
    </source>
</evidence>
<dbReference type="AlphaFoldDB" id="A0AAD1RHN8"/>
<dbReference type="EMBL" id="OW240913">
    <property type="protein sequence ID" value="CAH2255586.1"/>
    <property type="molecule type" value="Genomic_DNA"/>
</dbReference>
<feature type="compositionally biased region" description="Basic and acidic residues" evidence="4">
    <location>
        <begin position="271"/>
        <end position="293"/>
    </location>
</feature>
<dbReference type="Gene3D" id="3.40.220.10">
    <property type="entry name" value="Leucine Aminopeptidase, subunit E, domain 1"/>
    <property type="match status" value="1"/>
</dbReference>
<feature type="compositionally biased region" description="Polar residues" evidence="4">
    <location>
        <begin position="360"/>
        <end position="377"/>
    </location>
</feature>
<dbReference type="PANTHER" id="PTHR11106:SF104">
    <property type="entry name" value="ADP-RIBOSE GLYCOHYDROLASE MACROD2"/>
    <property type="match status" value="1"/>
</dbReference>
<reference evidence="6" key="1">
    <citation type="submission" date="2022-03" db="EMBL/GenBank/DDBJ databases">
        <authorList>
            <person name="Alioto T."/>
            <person name="Alioto T."/>
            <person name="Gomez Garrido J."/>
        </authorList>
    </citation>
    <scope>NUCLEOTIDE SEQUENCE</scope>
</reference>
<dbReference type="GO" id="GO:0140291">
    <property type="term" value="P:peptidyl-glutamate ADP-deribosylation"/>
    <property type="evidence" value="ECO:0007669"/>
    <property type="project" value="TreeGrafter"/>
</dbReference>
<evidence type="ECO:0000259" key="5">
    <source>
        <dbReference type="PROSITE" id="PS51154"/>
    </source>
</evidence>
<comment type="catalytic activity">
    <reaction evidence="2">
        <text>alpha-NAD(+) + H2O = ADP-D-ribose + nicotinamide + H(+)</text>
        <dbReference type="Rhea" id="RHEA:68792"/>
        <dbReference type="ChEBI" id="CHEBI:15377"/>
        <dbReference type="ChEBI" id="CHEBI:15378"/>
        <dbReference type="ChEBI" id="CHEBI:17154"/>
        <dbReference type="ChEBI" id="CHEBI:57967"/>
        <dbReference type="ChEBI" id="CHEBI:77017"/>
    </reaction>
</comment>
<dbReference type="SUPFAM" id="SSF52949">
    <property type="entry name" value="Macro domain-like"/>
    <property type="match status" value="1"/>
</dbReference>
<dbReference type="FunFam" id="3.40.220.10:FF:000003">
    <property type="entry name" value="O-acetyl-ADP-ribose deacetylase MACROD2"/>
    <property type="match status" value="1"/>
</dbReference>
<dbReference type="PANTHER" id="PTHR11106">
    <property type="entry name" value="GANGLIOSIDE INDUCED DIFFERENTIATION ASSOCIATED PROTEIN 2-RELATED"/>
    <property type="match status" value="1"/>
</dbReference>
<keyword evidence="1" id="KW-0378">Hydrolase</keyword>
<accession>A0AAD1RHN8</accession>
<evidence type="ECO:0000313" key="6">
    <source>
        <dbReference type="EMBL" id="CAH2255586.1"/>
    </source>
</evidence>
<dbReference type="NCBIfam" id="NF001664">
    <property type="entry name" value="PRK00431.1-6"/>
    <property type="match status" value="1"/>
</dbReference>
<dbReference type="GO" id="GO:0042278">
    <property type="term" value="P:purine nucleoside metabolic process"/>
    <property type="evidence" value="ECO:0007669"/>
    <property type="project" value="TreeGrafter"/>
</dbReference>
<dbReference type="GO" id="GO:0005654">
    <property type="term" value="C:nucleoplasm"/>
    <property type="evidence" value="ECO:0007669"/>
    <property type="project" value="TreeGrafter"/>
</dbReference>
<organism evidence="6 7">
    <name type="scientific">Pelobates cultripes</name>
    <name type="common">Western spadefoot toad</name>
    <dbReference type="NCBI Taxonomy" id="61616"/>
    <lineage>
        <taxon>Eukaryota</taxon>
        <taxon>Metazoa</taxon>
        <taxon>Chordata</taxon>
        <taxon>Craniata</taxon>
        <taxon>Vertebrata</taxon>
        <taxon>Euteleostomi</taxon>
        <taxon>Amphibia</taxon>
        <taxon>Batrachia</taxon>
        <taxon>Anura</taxon>
        <taxon>Pelobatoidea</taxon>
        <taxon>Pelobatidae</taxon>
        <taxon>Pelobates</taxon>
    </lineage>
</organism>
<dbReference type="InterPro" id="IPR002589">
    <property type="entry name" value="Macro_dom"/>
</dbReference>
<feature type="compositionally biased region" description="Basic and acidic residues" evidence="4">
    <location>
        <begin position="321"/>
        <end position="348"/>
    </location>
</feature>
<feature type="compositionally biased region" description="Acidic residues" evidence="4">
    <location>
        <begin position="231"/>
        <end position="244"/>
    </location>
</feature>
<dbReference type="SMART" id="SM00506">
    <property type="entry name" value="A1pp"/>
    <property type="match status" value="1"/>
</dbReference>
<dbReference type="Pfam" id="PF01661">
    <property type="entry name" value="Macro"/>
    <property type="match status" value="1"/>
</dbReference>
<sequence>MLMICTPHISLQCMSARLTGNFDSKPHLAAYVQSTTDTLLYDDAPEELQVNSLCDKVSLYQGDITQLEVDAIVNAANSSLLGGGGVDGCIHRASGPCLFAECRSLGGCSTGQAKITCGYELPAKYVIHTVGPIARGHLNENHKMDLANCYQSSLKLAKEFDLRSIAFPCISTGIYGFPNEPAAAIALNNVKEWLKKNHNEIDRVIFCVFLDVDFKIYKKEMTNVFLKDDDNKDEDDIEDDDGQKEDEQMNEVMGKMEQKPKSPPMKKYRAKKSENSHDDQEEKDTLSSEDMKDLNQTTEDQIPSPKTPEDKTDLSEENFPDEPKEINDTENEERITERKGSKVGQEDLKENEDTDETDVTMESQGQDDINRESTLNSPVDEVKDPVNINQMTDEEIDLCQETSPEVASYDVEMCSQNITESSGGNEKTAITED</sequence>
<evidence type="ECO:0000256" key="1">
    <source>
        <dbReference type="ARBA" id="ARBA00022801"/>
    </source>
</evidence>
<evidence type="ECO:0000256" key="3">
    <source>
        <dbReference type="ARBA" id="ARBA00093460"/>
    </source>
</evidence>
<keyword evidence="7" id="KW-1185">Reference proteome</keyword>
<proteinExistence type="inferred from homology"/>
<dbReference type="GO" id="GO:0006974">
    <property type="term" value="P:DNA damage response"/>
    <property type="evidence" value="ECO:0007669"/>
    <property type="project" value="TreeGrafter"/>
</dbReference>
<feature type="domain" description="Macro" evidence="5">
    <location>
        <begin position="44"/>
        <end position="225"/>
    </location>
</feature>
<feature type="compositionally biased region" description="Acidic residues" evidence="4">
    <location>
        <begin position="349"/>
        <end position="359"/>
    </location>
</feature>
<name>A0AAD1RHN8_PELCU</name>
<dbReference type="Proteomes" id="UP001295444">
    <property type="component" value="Chromosome 02"/>
</dbReference>
<feature type="region of interest" description="Disordered" evidence="4">
    <location>
        <begin position="229"/>
        <end position="382"/>
    </location>
</feature>
<dbReference type="CDD" id="cd02908">
    <property type="entry name" value="Macro_OAADPr_deacetylase"/>
    <property type="match status" value="1"/>
</dbReference>
<evidence type="ECO:0000256" key="2">
    <source>
        <dbReference type="ARBA" id="ARBA00049015"/>
    </source>
</evidence>